<dbReference type="EMBL" id="CCYA01000260">
    <property type="protein sequence ID" value="CEH15304.1"/>
    <property type="molecule type" value="Genomic_DNA"/>
</dbReference>
<reference evidence="1 2" key="1">
    <citation type="submission" date="2014-09" db="EMBL/GenBank/DDBJ databases">
        <authorList>
            <person name="Magalhaes I.L.F."/>
            <person name="Oliveira U."/>
            <person name="Santos F.R."/>
            <person name="Vidigal T.H.D.A."/>
            <person name="Brescovit A.D."/>
            <person name="Santos A.J."/>
        </authorList>
    </citation>
    <scope>NUCLEOTIDE SEQUENCE [LARGE SCALE GENOMIC DNA]</scope>
</reference>
<evidence type="ECO:0000313" key="2">
    <source>
        <dbReference type="Proteomes" id="UP000054845"/>
    </source>
</evidence>
<keyword evidence="2" id="KW-1185">Reference proteome</keyword>
<evidence type="ECO:0000313" key="1">
    <source>
        <dbReference type="EMBL" id="CEH15304.1"/>
    </source>
</evidence>
<name>A0A0P1BGJ6_9BASI</name>
<dbReference type="Proteomes" id="UP000054845">
    <property type="component" value="Unassembled WGS sequence"/>
</dbReference>
<organism evidence="1 2">
    <name type="scientific">Ceraceosorus bombacis</name>
    <dbReference type="NCBI Taxonomy" id="401625"/>
    <lineage>
        <taxon>Eukaryota</taxon>
        <taxon>Fungi</taxon>
        <taxon>Dikarya</taxon>
        <taxon>Basidiomycota</taxon>
        <taxon>Ustilaginomycotina</taxon>
        <taxon>Exobasidiomycetes</taxon>
        <taxon>Ceraceosorales</taxon>
        <taxon>Ceraceosoraceae</taxon>
        <taxon>Ceraceosorus</taxon>
    </lineage>
</organism>
<protein>
    <submittedName>
        <fullName evidence="1">Uncharacterized protein</fullName>
    </submittedName>
</protein>
<proteinExistence type="predicted"/>
<sequence>MGLAEVQAVMREQGPGRHARVFAASDSRKDGRASRLNAPNVLALLLLVDAPIMGKGRNLSKSYSFLPPRDMLRGHGFAMLRLVHAIAKHPQMSSKHLEIKKKRLPAFELEEHKCWMSERAE</sequence>
<accession>A0A0P1BGJ6</accession>
<dbReference type="AlphaFoldDB" id="A0A0P1BGJ6"/>